<dbReference type="PANTHER" id="PTHR45784">
    <property type="entry name" value="C-TYPE LECTIN DOMAIN FAMILY 20 MEMBER A-RELATED"/>
    <property type="match status" value="1"/>
</dbReference>
<dbReference type="EMBL" id="OY660886">
    <property type="protein sequence ID" value="CAJ1086587.1"/>
    <property type="molecule type" value="Genomic_DNA"/>
</dbReference>
<dbReference type="SMART" id="SM00034">
    <property type="entry name" value="CLECT"/>
    <property type="match status" value="12"/>
</dbReference>
<protein>
    <submittedName>
        <fullName evidence="4">Macrophage mannose receptor 1 isoform X2</fullName>
    </submittedName>
</protein>
<feature type="domain" description="C-type lectin" evidence="3">
    <location>
        <begin position="579"/>
        <end position="693"/>
    </location>
</feature>
<feature type="domain" description="C-type lectin" evidence="3">
    <location>
        <begin position="24"/>
        <end position="138"/>
    </location>
</feature>
<keyword evidence="4" id="KW-0675">Receptor</keyword>
<feature type="domain" description="C-type lectin" evidence="3">
    <location>
        <begin position="947"/>
        <end position="1053"/>
    </location>
</feature>
<feature type="domain" description="C-type lectin" evidence="3">
    <location>
        <begin position="1195"/>
        <end position="1301"/>
    </location>
</feature>
<proteinExistence type="predicted"/>
<dbReference type="InterPro" id="IPR016186">
    <property type="entry name" value="C-type_lectin-like/link_sf"/>
</dbReference>
<dbReference type="SUPFAM" id="SSF56436">
    <property type="entry name" value="C-type lectin-like"/>
    <property type="match status" value="12"/>
</dbReference>
<evidence type="ECO:0000313" key="5">
    <source>
        <dbReference type="Proteomes" id="UP001178508"/>
    </source>
</evidence>
<reference evidence="4" key="1">
    <citation type="submission" date="2023-08" db="EMBL/GenBank/DDBJ databases">
        <authorList>
            <person name="Alioto T."/>
            <person name="Alioto T."/>
            <person name="Gomez Garrido J."/>
        </authorList>
    </citation>
    <scope>NUCLEOTIDE SEQUENCE</scope>
</reference>
<evidence type="ECO:0000259" key="3">
    <source>
        <dbReference type="PROSITE" id="PS50041"/>
    </source>
</evidence>
<gene>
    <name evidence="4" type="ORF">XNOV1_A038509</name>
</gene>
<sequence length="1600" mass="185810">MERILLGLLCLSGWHFTSCLPHQYHYESEEKTWTEAQTFCRETYTDLVTVKSAEEVKQVLDTVAAHGNDNMYWIGVYTKIEWKWSDGYTASGADYMNWETIEDNEPDFYSGEQFCVDIEHDGKWWDYDCLNKLPFFCYRGTPQDPEFVFVQESMSWSDAQRFCRENYIDLATVRNSTENQRLHNTRPNSDWTWIGLYRDPNIHWSDGSDSALTFWINGNNPLGNRRVMCGAGEVVYSGEWWALPCEEKYPFMCYSSGKNHVITQEIKTEDPSVDMNNPAVRAVILRELQNRLEENGLSGVTLKWRVQPDGKVFHKNEQSSPKKWSQETEVCKNVKFLSVAEPKTWTEAQTFCRETYTDLVTVKSAEEVKQVLATAVAHGNNKAFWIGVYIKIEWKWSDGYTASGGEYMNWENIKDNEPDFSGGGQYCVEIEDDGKWWDFDCLKKLPFICYRGTPQDPEFVFVQERMNWFDAQRFCRENYIDLATVRNSTENQKLHNTRPNSDWAWIGLYREPNTHWSDGSDSALTFWSGSNPLGNRNVMCGAGAVSTSGEWWALPCEWTFPSVCYSSEWIFTSCLAHQYHFVAEPKAWTEAQTFCRETYTDLVTVKSAEEVKQVLATAVAHGYNSLVWIGLYTNIEWKWSDGYTASGPKYMNWENVKDNEPDFSSGNQFCVVVTDDGRWWDDLCFEELTVMCNRADTPHDPEFVFVRERMNWFDAQRFCRKNYKDLATVRNGTENQKLQSVIPDEYYPWIGLYRDPNIHWSDGSDSSFQFWDFGSNQLGSRSLVCGAAAVWNSGKWWALPCEEKHPFVCYSSGWHFTSCLPHLYHYVFEPKTWTEAQTFCREKYTDLVTVKSAEEVKQFLAIAVAHGNNEAFWIGVYMKIEWKWSDGYTVSGAEYMNWENIEDNEPDFHAGEQFCVDIEDDGKWWDMVCLDKLPFICYRGTPQDPEFVFVQESMSWSDAQRFCRENYIDLATVRNSTENQRLHNARPNSDWAWIGLYRDSNIHWSDGSDSMHQFWFGAVPLGNMSVICGAGAIVNSGTWWGLSCEDKYQFICYSSGWRFLSCLPHQFHSVAEPKAWTEAQTFCRETYTDLVTVKSAEEVKQVLATAVAHGNNEAFWIGVYIKIEWKWSDGYTASGGDYMNWENIKDNEPDFGGGVQYCVEIEDDGKWWDYYCLKKLSFICYRGMTRVQYKGDPEFVFVQEKMSWFGAQRFCRENYIDLATVRNSTENQRLHNTRPNSDWAWIGLYREPNIHWSDGSDSALTFWSGSTSLGNRSVMCGAGSVSISGEWWALPCEWTFPSVCYSSEWIFTSCLAHQYHFVAEPKAWTEAQTFCRETYTDLVTVKSAEEVKQVLATAVAHGYNSLVWIGLYTNIEWEWSDGFTASGPKYMNWENIKDNEPDFSSGNQFCVLITDDGRWWDDFCFEELTVMCNRADTPHDPEFVFVRERMNWFDAQRFCRKNYKDLATVRNGTENQKLQSVIPDEYYPWIGLYRDPNIHWSDGSDSSFQFWDFGSNQLGSRSLVCGAAAVWNSGKWWALPCEEKHPFVCYSSVAKRVVTQEIKTEDPSMDLNDPAVRADILRELQNWLEENGLSGVTLKWRVWP</sequence>
<evidence type="ECO:0000313" key="4">
    <source>
        <dbReference type="EMBL" id="CAJ1086587.1"/>
    </source>
</evidence>
<dbReference type="InterPro" id="IPR018378">
    <property type="entry name" value="C-type_lectin_CS"/>
</dbReference>
<dbReference type="Gene3D" id="3.10.100.10">
    <property type="entry name" value="Mannose-Binding Protein A, subunit A"/>
    <property type="match status" value="12"/>
</dbReference>
<keyword evidence="1" id="KW-1015">Disulfide bond</keyword>
<feature type="domain" description="C-type lectin" evidence="3">
    <location>
        <begin position="824"/>
        <end position="938"/>
    </location>
</feature>
<feature type="domain" description="C-type lectin" evidence="3">
    <location>
        <begin position="1439"/>
        <end position="1546"/>
    </location>
</feature>
<dbReference type="Pfam" id="PF00059">
    <property type="entry name" value="Lectin_C"/>
    <property type="match status" value="12"/>
</dbReference>
<dbReference type="InterPro" id="IPR001304">
    <property type="entry name" value="C-type_lectin-like"/>
</dbReference>
<feature type="domain" description="C-type lectin" evidence="3">
    <location>
        <begin position="341"/>
        <end position="450"/>
    </location>
</feature>
<evidence type="ECO:0000256" key="1">
    <source>
        <dbReference type="ARBA" id="ARBA00023157"/>
    </source>
</evidence>
<accession>A0AAV1HKI4</accession>
<feature type="domain" description="C-type lectin" evidence="3">
    <location>
        <begin position="1315"/>
        <end position="1429"/>
    </location>
</feature>
<feature type="chain" id="PRO_5043449316" evidence="2">
    <location>
        <begin position="20"/>
        <end position="1600"/>
    </location>
</feature>
<organism evidence="4 5">
    <name type="scientific">Xyrichtys novacula</name>
    <name type="common">Pearly razorfish</name>
    <name type="synonym">Hemipteronotus novacula</name>
    <dbReference type="NCBI Taxonomy" id="13765"/>
    <lineage>
        <taxon>Eukaryota</taxon>
        <taxon>Metazoa</taxon>
        <taxon>Chordata</taxon>
        <taxon>Craniata</taxon>
        <taxon>Vertebrata</taxon>
        <taxon>Euteleostomi</taxon>
        <taxon>Actinopterygii</taxon>
        <taxon>Neopterygii</taxon>
        <taxon>Teleostei</taxon>
        <taxon>Neoteleostei</taxon>
        <taxon>Acanthomorphata</taxon>
        <taxon>Eupercaria</taxon>
        <taxon>Labriformes</taxon>
        <taxon>Labridae</taxon>
        <taxon>Xyrichtys</taxon>
    </lineage>
</organism>
<feature type="domain" description="C-type lectin" evidence="3">
    <location>
        <begin position="703"/>
        <end position="810"/>
    </location>
</feature>
<keyword evidence="5" id="KW-1185">Reference proteome</keyword>
<dbReference type="PANTHER" id="PTHR45784:SF3">
    <property type="entry name" value="C-TYPE LECTIN DOMAIN FAMILY 4 MEMBER K-LIKE-RELATED"/>
    <property type="match status" value="1"/>
</dbReference>
<keyword evidence="2" id="KW-0732">Signal</keyword>
<dbReference type="InterPro" id="IPR016187">
    <property type="entry name" value="CTDL_fold"/>
</dbReference>
<dbReference type="PROSITE" id="PS50041">
    <property type="entry name" value="C_TYPE_LECTIN_2"/>
    <property type="match status" value="12"/>
</dbReference>
<evidence type="ECO:0000256" key="2">
    <source>
        <dbReference type="SAM" id="SignalP"/>
    </source>
</evidence>
<feature type="domain" description="C-type lectin" evidence="3">
    <location>
        <begin position="147"/>
        <end position="254"/>
    </location>
</feature>
<dbReference type="PROSITE" id="PS00615">
    <property type="entry name" value="C_TYPE_LECTIN_1"/>
    <property type="match status" value="4"/>
</dbReference>
<feature type="domain" description="C-type lectin" evidence="3">
    <location>
        <begin position="1067"/>
        <end position="1181"/>
    </location>
</feature>
<feature type="signal peptide" evidence="2">
    <location>
        <begin position="1"/>
        <end position="19"/>
    </location>
</feature>
<name>A0AAV1HKI4_XYRNO</name>
<feature type="domain" description="C-type lectin" evidence="3">
    <location>
        <begin position="459"/>
        <end position="565"/>
    </location>
</feature>
<dbReference type="Proteomes" id="UP001178508">
    <property type="component" value="Chromosome 23"/>
</dbReference>